<dbReference type="CDD" id="cd01310">
    <property type="entry name" value="TatD_DNAse"/>
    <property type="match status" value="1"/>
</dbReference>
<dbReference type="AlphaFoldDB" id="A0A3B1DEC8"/>
<dbReference type="PROSITE" id="PS01137">
    <property type="entry name" value="TATD_1"/>
    <property type="match status" value="1"/>
</dbReference>
<dbReference type="InterPro" id="IPR018228">
    <property type="entry name" value="DNase_TatD-rel_CS"/>
</dbReference>
<dbReference type="PIRSF" id="PIRSF005902">
    <property type="entry name" value="DNase_TatD"/>
    <property type="match status" value="1"/>
</dbReference>
<dbReference type="SUPFAM" id="SSF51556">
    <property type="entry name" value="Metallo-dependent hydrolases"/>
    <property type="match status" value="1"/>
</dbReference>
<name>A0A3B1DEC8_9ZZZZ</name>
<dbReference type="PANTHER" id="PTHR46124:SF2">
    <property type="entry name" value="D-AMINOACYL-TRNA DEACYLASE"/>
    <property type="match status" value="1"/>
</dbReference>
<proteinExistence type="predicted"/>
<sequence length="259" mass="29635">MKIIDTHAHLDHLDSLDEALKRAVDAGVEGIVAVSMDLNSCRKNLEIKRKIKEPNIYLALGMHPSEANLDELEACVKLVQENKEELIAIGEIGLDFWYKWVNKDEEKKQEQRVVFKTFLELGKELDLPVVIHSRGAWEESRKMTRELGVERAEFHWYSGPLDVLDNILTDGYYISGTPSIAHSPQSQEAVKHACIEQTLIETDTPVYYRGKKKGEGFQSEPKDVFRTLQAYCRLKNLEEQEALTVLNQNACTFFRLGDQ</sequence>
<organism evidence="2">
    <name type="scientific">hydrothermal vent metagenome</name>
    <dbReference type="NCBI Taxonomy" id="652676"/>
    <lineage>
        <taxon>unclassified sequences</taxon>
        <taxon>metagenomes</taxon>
        <taxon>ecological metagenomes</taxon>
    </lineage>
</organism>
<evidence type="ECO:0000256" key="1">
    <source>
        <dbReference type="ARBA" id="ARBA00022801"/>
    </source>
</evidence>
<dbReference type="InterPro" id="IPR001130">
    <property type="entry name" value="TatD-like"/>
</dbReference>
<protein>
    <submittedName>
        <fullName evidence="2">Uncharacterized metal-dependent hydrolase YcfH</fullName>
    </submittedName>
</protein>
<dbReference type="Gene3D" id="3.20.20.140">
    <property type="entry name" value="Metal-dependent hydrolases"/>
    <property type="match status" value="1"/>
</dbReference>
<dbReference type="PROSITE" id="PS01090">
    <property type="entry name" value="TATD_2"/>
    <property type="match status" value="1"/>
</dbReference>
<dbReference type="InterPro" id="IPR032466">
    <property type="entry name" value="Metal_Hydrolase"/>
</dbReference>
<accession>A0A3B1DEC8</accession>
<keyword evidence="1 2" id="KW-0378">Hydrolase</keyword>
<reference evidence="2" key="1">
    <citation type="submission" date="2018-06" db="EMBL/GenBank/DDBJ databases">
        <authorList>
            <person name="Zhirakovskaya E."/>
        </authorList>
    </citation>
    <scope>NUCLEOTIDE SEQUENCE</scope>
</reference>
<gene>
    <name evidence="2" type="ORF">MNBD_UNCLBAC01-1999</name>
</gene>
<evidence type="ECO:0000313" key="2">
    <source>
        <dbReference type="EMBL" id="VAX35193.1"/>
    </source>
</evidence>
<dbReference type="GO" id="GO:0016788">
    <property type="term" value="F:hydrolase activity, acting on ester bonds"/>
    <property type="evidence" value="ECO:0007669"/>
    <property type="project" value="InterPro"/>
</dbReference>
<dbReference type="PANTHER" id="PTHR46124">
    <property type="entry name" value="D-AMINOACYL-TRNA DEACYLASE"/>
    <property type="match status" value="1"/>
</dbReference>
<dbReference type="EMBL" id="UOGJ01000036">
    <property type="protein sequence ID" value="VAX35193.1"/>
    <property type="molecule type" value="Genomic_DNA"/>
</dbReference>
<dbReference type="Pfam" id="PF01026">
    <property type="entry name" value="TatD_DNase"/>
    <property type="match status" value="1"/>
</dbReference>